<dbReference type="SUPFAM" id="SSF52172">
    <property type="entry name" value="CheY-like"/>
    <property type="match status" value="1"/>
</dbReference>
<dbReference type="PROSITE" id="PS00041">
    <property type="entry name" value="HTH_ARAC_FAMILY_1"/>
    <property type="match status" value="1"/>
</dbReference>
<dbReference type="CDD" id="cd17536">
    <property type="entry name" value="REC_YesN-like"/>
    <property type="match status" value="1"/>
</dbReference>
<dbReference type="InterPro" id="IPR018060">
    <property type="entry name" value="HTH_AraC"/>
</dbReference>
<keyword evidence="3" id="KW-0804">Transcription</keyword>
<dbReference type="Pfam" id="PF12833">
    <property type="entry name" value="HTH_18"/>
    <property type="match status" value="1"/>
</dbReference>
<accession>A0ABQ4NBV0</accession>
<dbReference type="PROSITE" id="PS50110">
    <property type="entry name" value="RESPONSE_REGULATORY"/>
    <property type="match status" value="1"/>
</dbReference>
<name>A0ABQ4NBV0_9BACL</name>
<dbReference type="Proteomes" id="UP000680304">
    <property type="component" value="Unassembled WGS sequence"/>
</dbReference>
<comment type="caution">
    <text evidence="7">The sequence shown here is derived from an EMBL/GenBank/DDBJ whole genome shotgun (WGS) entry which is preliminary data.</text>
</comment>
<dbReference type="Gene3D" id="3.40.50.2300">
    <property type="match status" value="1"/>
</dbReference>
<evidence type="ECO:0000256" key="2">
    <source>
        <dbReference type="ARBA" id="ARBA00023125"/>
    </source>
</evidence>
<evidence type="ECO:0000259" key="5">
    <source>
        <dbReference type="PROSITE" id="PS01124"/>
    </source>
</evidence>
<feature type="domain" description="HTH araC/xylS-type" evidence="5">
    <location>
        <begin position="366"/>
        <end position="464"/>
    </location>
</feature>
<dbReference type="SMART" id="SM00342">
    <property type="entry name" value="HTH_ARAC"/>
    <property type="match status" value="1"/>
</dbReference>
<proteinExistence type="predicted"/>
<keyword evidence="4" id="KW-0597">Phosphoprotein</keyword>
<evidence type="ECO:0000256" key="1">
    <source>
        <dbReference type="ARBA" id="ARBA00023015"/>
    </source>
</evidence>
<dbReference type="InterPro" id="IPR001789">
    <property type="entry name" value="Sig_transdc_resp-reg_receiver"/>
</dbReference>
<reference evidence="7 8" key="1">
    <citation type="submission" date="2021-04" db="EMBL/GenBank/DDBJ databases">
        <title>Draft genome sequence of Paenibacillus cisolokensis, LC2-13A.</title>
        <authorList>
            <person name="Uke A."/>
            <person name="Chhe C."/>
            <person name="Baramee S."/>
            <person name="Kosugi A."/>
        </authorList>
    </citation>
    <scope>NUCLEOTIDE SEQUENCE [LARGE SCALE GENOMIC DNA]</scope>
    <source>
        <strain evidence="7 8">LC2-13A</strain>
    </source>
</reference>
<keyword evidence="8" id="KW-1185">Reference proteome</keyword>
<evidence type="ECO:0000313" key="8">
    <source>
        <dbReference type="Proteomes" id="UP000680304"/>
    </source>
</evidence>
<evidence type="ECO:0000259" key="6">
    <source>
        <dbReference type="PROSITE" id="PS50110"/>
    </source>
</evidence>
<feature type="modified residue" description="4-aspartylphosphate" evidence="4">
    <location>
        <position position="55"/>
    </location>
</feature>
<dbReference type="Gene3D" id="1.10.10.60">
    <property type="entry name" value="Homeodomain-like"/>
    <property type="match status" value="2"/>
</dbReference>
<sequence>MIKVLVVEDDKLVRKGLISVMPWQQFGMQVVGEANNGEKALELLESQAVDLLLTDLAMPVMSGIELMRIVRKRFPHVHIVVLTLHQDFEYIQEALRLGAIDYIAKVELEQDQLDEVLGRIAIRIQEQSKHSDVQHVQHEFAPLAPDRGYAVVCLNGVSYREWADNLKLSAHVRIIEADRSSWLLLSEEGDDRNLSQQLSNNVSASENGVLVELSGLAGWTRSEVQRWIRDFAERELFYLYRPDCKIIAICIHKGYQQLAEPAEEELESLKDLWLSAEWLYHDGLFAKLVREIKLLRLPKAKLLGLLYAFVNEWNRLYSQPMLGKITLKEPVHSWFQVEQWLVGIRELVRLAVHKTGYSQQIVDCILKAEQFMRSEMDQPLTAAYVARRMNMSRSYFSQCFKDIIGNTFNEHLRMIRMAKAKQYLLYTNKTIQWIAQHTGYMDDKYFSRTFREFTGMLPSEYRLSKRAEA</sequence>
<protein>
    <submittedName>
        <fullName evidence="7">Uncharacterized protein</fullName>
    </submittedName>
</protein>
<dbReference type="InterPro" id="IPR009057">
    <property type="entry name" value="Homeodomain-like_sf"/>
</dbReference>
<dbReference type="PANTHER" id="PTHR43280:SF2">
    <property type="entry name" value="HTH-TYPE TRANSCRIPTIONAL REGULATOR EXSA"/>
    <property type="match status" value="1"/>
</dbReference>
<dbReference type="EMBL" id="BOVJ01000146">
    <property type="protein sequence ID" value="GIQ65702.1"/>
    <property type="molecule type" value="Genomic_DNA"/>
</dbReference>
<organism evidence="7 8">
    <name type="scientific">Paenibacillus cisolokensis</name>
    <dbReference type="NCBI Taxonomy" id="1658519"/>
    <lineage>
        <taxon>Bacteria</taxon>
        <taxon>Bacillati</taxon>
        <taxon>Bacillota</taxon>
        <taxon>Bacilli</taxon>
        <taxon>Bacillales</taxon>
        <taxon>Paenibacillaceae</taxon>
        <taxon>Paenibacillus</taxon>
    </lineage>
</organism>
<feature type="domain" description="Response regulatory" evidence="6">
    <location>
        <begin position="3"/>
        <end position="120"/>
    </location>
</feature>
<dbReference type="PANTHER" id="PTHR43280">
    <property type="entry name" value="ARAC-FAMILY TRANSCRIPTIONAL REGULATOR"/>
    <property type="match status" value="1"/>
</dbReference>
<dbReference type="Pfam" id="PF00072">
    <property type="entry name" value="Response_reg"/>
    <property type="match status" value="1"/>
</dbReference>
<dbReference type="SUPFAM" id="SSF46689">
    <property type="entry name" value="Homeodomain-like"/>
    <property type="match status" value="2"/>
</dbReference>
<gene>
    <name evidence="7" type="ORF">PACILC2_42700</name>
</gene>
<dbReference type="SMART" id="SM00448">
    <property type="entry name" value="REC"/>
    <property type="match status" value="1"/>
</dbReference>
<dbReference type="PROSITE" id="PS01124">
    <property type="entry name" value="HTH_ARAC_FAMILY_2"/>
    <property type="match status" value="1"/>
</dbReference>
<keyword evidence="2" id="KW-0238">DNA-binding</keyword>
<dbReference type="InterPro" id="IPR018062">
    <property type="entry name" value="HTH_AraC-typ_CS"/>
</dbReference>
<evidence type="ECO:0000256" key="3">
    <source>
        <dbReference type="ARBA" id="ARBA00023163"/>
    </source>
</evidence>
<keyword evidence="1" id="KW-0805">Transcription regulation</keyword>
<dbReference type="RefSeq" id="WP_062491398.1">
    <property type="nucleotide sequence ID" value="NZ_BOVJ01000146.1"/>
</dbReference>
<dbReference type="InterPro" id="IPR011006">
    <property type="entry name" value="CheY-like_superfamily"/>
</dbReference>
<evidence type="ECO:0000313" key="7">
    <source>
        <dbReference type="EMBL" id="GIQ65702.1"/>
    </source>
</evidence>
<evidence type="ECO:0000256" key="4">
    <source>
        <dbReference type="PROSITE-ProRule" id="PRU00169"/>
    </source>
</evidence>